<dbReference type="InterPro" id="IPR040976">
    <property type="entry name" value="Pkinase_fungal"/>
</dbReference>
<dbReference type="EC" id="2.7.11.1" evidence="1"/>
<feature type="compositionally biased region" description="Polar residues" evidence="4">
    <location>
        <begin position="503"/>
        <end position="527"/>
    </location>
</feature>
<dbReference type="PANTHER" id="PTHR38248:SF2">
    <property type="entry name" value="FUNK1 11"/>
    <property type="match status" value="1"/>
</dbReference>
<evidence type="ECO:0000313" key="7">
    <source>
        <dbReference type="Proteomes" id="UP000078559"/>
    </source>
</evidence>
<evidence type="ECO:0000256" key="1">
    <source>
        <dbReference type="ARBA" id="ARBA00012513"/>
    </source>
</evidence>
<dbReference type="Gene3D" id="1.10.510.10">
    <property type="entry name" value="Transferase(Phosphotransferase) domain 1"/>
    <property type="match status" value="1"/>
</dbReference>
<accession>A0A194VMY7</accession>
<dbReference type="SUPFAM" id="SSF56112">
    <property type="entry name" value="Protein kinase-like (PK-like)"/>
    <property type="match status" value="1"/>
</dbReference>
<dbReference type="Proteomes" id="UP000078559">
    <property type="component" value="Chromosome 1"/>
</dbReference>
<feature type="region of interest" description="Disordered" evidence="4">
    <location>
        <begin position="119"/>
        <end position="149"/>
    </location>
</feature>
<name>A0A194VMY7_CYTMA</name>
<dbReference type="EMBL" id="CM003098">
    <property type="protein sequence ID" value="KUI65205.1"/>
    <property type="molecule type" value="Genomic_DNA"/>
</dbReference>
<dbReference type="PROSITE" id="PS00109">
    <property type="entry name" value="PROTEIN_KINASE_TYR"/>
    <property type="match status" value="1"/>
</dbReference>
<dbReference type="PANTHER" id="PTHR38248">
    <property type="entry name" value="FUNK1 6"/>
    <property type="match status" value="1"/>
</dbReference>
<dbReference type="Pfam" id="PF17667">
    <property type="entry name" value="Pkinase_fungal"/>
    <property type="match status" value="1"/>
</dbReference>
<dbReference type="InterPro" id="IPR008266">
    <property type="entry name" value="Tyr_kinase_AS"/>
</dbReference>
<evidence type="ECO:0000313" key="6">
    <source>
        <dbReference type="EMBL" id="KUI65205.1"/>
    </source>
</evidence>
<feature type="region of interest" description="Disordered" evidence="4">
    <location>
        <begin position="494"/>
        <end position="547"/>
    </location>
</feature>
<dbReference type="OrthoDB" id="5584477at2759"/>
<dbReference type="InterPro" id="IPR011009">
    <property type="entry name" value="Kinase-like_dom_sf"/>
</dbReference>
<comment type="catalytic activity">
    <reaction evidence="2">
        <text>L-threonyl-[protein] + ATP = O-phospho-L-threonyl-[protein] + ADP + H(+)</text>
        <dbReference type="Rhea" id="RHEA:46608"/>
        <dbReference type="Rhea" id="RHEA-COMP:11060"/>
        <dbReference type="Rhea" id="RHEA-COMP:11605"/>
        <dbReference type="ChEBI" id="CHEBI:15378"/>
        <dbReference type="ChEBI" id="CHEBI:30013"/>
        <dbReference type="ChEBI" id="CHEBI:30616"/>
        <dbReference type="ChEBI" id="CHEBI:61977"/>
        <dbReference type="ChEBI" id="CHEBI:456216"/>
        <dbReference type="EC" id="2.7.11.1"/>
    </reaction>
</comment>
<organism evidence="6 7">
    <name type="scientific">Cytospora mali</name>
    <name type="common">Apple Valsa canker fungus</name>
    <name type="synonym">Valsa mali</name>
    <dbReference type="NCBI Taxonomy" id="578113"/>
    <lineage>
        <taxon>Eukaryota</taxon>
        <taxon>Fungi</taxon>
        <taxon>Dikarya</taxon>
        <taxon>Ascomycota</taxon>
        <taxon>Pezizomycotina</taxon>
        <taxon>Sordariomycetes</taxon>
        <taxon>Sordariomycetidae</taxon>
        <taxon>Diaporthales</taxon>
        <taxon>Cytosporaceae</taxon>
        <taxon>Cytospora</taxon>
    </lineage>
</organism>
<feature type="compositionally biased region" description="Polar residues" evidence="4">
    <location>
        <begin position="119"/>
        <end position="148"/>
    </location>
</feature>
<dbReference type="GO" id="GO:0004674">
    <property type="term" value="F:protein serine/threonine kinase activity"/>
    <property type="evidence" value="ECO:0007669"/>
    <property type="project" value="UniProtKB-EC"/>
</dbReference>
<evidence type="ECO:0000256" key="3">
    <source>
        <dbReference type="ARBA" id="ARBA00048679"/>
    </source>
</evidence>
<sequence length="765" mass="86724">MDTSKIQEVHPIGTLLDVAHESLSVLEQKHGNLESVDTSELQIITIQFVSALLTHEATSILPSKSGSKKLRVDLMRFINAITSDFDFGRVKPLLATVLRRKSDQEFWDQVYKVVTESTPTPQLTSAPSLVKQTPRTRSTGHINSSQQRESTDMLLKQELDVLYVDVPDFHKAFLGHIPGLEAATDAVFKDFQARASPQYCDGKWVEWPNDANQYKVLSWLRTLCNTLANVAKDYGLNITRQFISFPDKYPTSATPARRKLDVGFIDKLRAESEPSFSDMHILGELKCNPNADTAVQAWFDNARYVREVFALQDDRRFVLAFTLCGPRMRVWKFDRLGGIGSDQFDINEDGRRLVLTLLGFLTIGQADLGYDPTIRKADDGKRFIEISRNGKQERLIIQYPPILRIPCIVGRATTCWKAYSEDHPEKTLVIKDSWQDVRRDVEGDLLQLASMKGVTNVATYYHHETVQVDGRDDDILNNVRKNLDMLHTRQVRLFGTSSRKRGSSPTNAGPPSKRSSSQRPATPSVSLSKAEAEDKAKDKAKDKPPSNRVHRRVIVCDYGIPIYQASSRVNLLTALGGCIRGHRSLLLDAHLLHRDISLENLMIKEHDINNSFLIDLDLAVDPWRTDSSGSEGITGTQAFMSIGALRGKQHTFRDDLESFLWVLFWICIHYNNTGDSIVKATFESWNYQSPMDLAVTKRGYSHHEEFMSAITDNFTPSYQCLIPYVEQLRKAIFQEPVTQDMKLYDDVLDILRKAREDSEVAAPWQ</sequence>
<proteinExistence type="predicted"/>
<comment type="catalytic activity">
    <reaction evidence="3">
        <text>L-seryl-[protein] + ATP = O-phospho-L-seryl-[protein] + ADP + H(+)</text>
        <dbReference type="Rhea" id="RHEA:17989"/>
        <dbReference type="Rhea" id="RHEA-COMP:9863"/>
        <dbReference type="Rhea" id="RHEA-COMP:11604"/>
        <dbReference type="ChEBI" id="CHEBI:15378"/>
        <dbReference type="ChEBI" id="CHEBI:29999"/>
        <dbReference type="ChEBI" id="CHEBI:30616"/>
        <dbReference type="ChEBI" id="CHEBI:83421"/>
        <dbReference type="ChEBI" id="CHEBI:456216"/>
        <dbReference type="EC" id="2.7.11.1"/>
    </reaction>
</comment>
<feature type="domain" description="Fungal-type protein kinase" evidence="5">
    <location>
        <begin position="260"/>
        <end position="667"/>
    </location>
</feature>
<feature type="compositionally biased region" description="Basic and acidic residues" evidence="4">
    <location>
        <begin position="530"/>
        <end position="545"/>
    </location>
</feature>
<protein>
    <recommendedName>
        <fullName evidence="1">non-specific serine/threonine protein kinase</fullName>
        <ecNumber evidence="1">2.7.11.1</ecNumber>
    </recommendedName>
</protein>
<dbReference type="AlphaFoldDB" id="A0A194VMY7"/>
<reference evidence="6" key="1">
    <citation type="submission" date="2014-12" db="EMBL/GenBank/DDBJ databases">
        <title>Genome Sequence of Valsa Canker Pathogens Uncovers a Specific Adaption of Colonization on Woody Bark.</title>
        <authorList>
            <person name="Yin Z."/>
            <person name="Liu H."/>
            <person name="Gao X."/>
            <person name="Li Z."/>
            <person name="Song N."/>
            <person name="Ke X."/>
            <person name="Dai Q."/>
            <person name="Wu Y."/>
            <person name="Sun Y."/>
            <person name="Xu J.-R."/>
            <person name="Kang Z.K."/>
            <person name="Wang L."/>
            <person name="Huang L."/>
        </authorList>
    </citation>
    <scope>NUCLEOTIDE SEQUENCE [LARGE SCALE GENOMIC DNA]</scope>
    <source>
        <strain evidence="6">03-8</strain>
    </source>
</reference>
<evidence type="ECO:0000256" key="4">
    <source>
        <dbReference type="SAM" id="MobiDB-lite"/>
    </source>
</evidence>
<gene>
    <name evidence="6" type="ORF">VM1G_00594</name>
</gene>
<evidence type="ECO:0000259" key="5">
    <source>
        <dbReference type="Pfam" id="PF17667"/>
    </source>
</evidence>
<evidence type="ECO:0000256" key="2">
    <source>
        <dbReference type="ARBA" id="ARBA00047899"/>
    </source>
</evidence>
<keyword evidence="7" id="KW-1185">Reference proteome</keyword>